<dbReference type="AlphaFoldDB" id="A1BD96"/>
<dbReference type="OrthoDB" id="751203at2"/>
<keyword evidence="3" id="KW-1185">Reference proteome</keyword>
<dbReference type="InterPro" id="IPR051783">
    <property type="entry name" value="NAD(P)-dependent_oxidoreduct"/>
</dbReference>
<dbReference type="STRING" id="290317.Cpha266_0311"/>
<sequence precursor="true">MQKETISILGCGWLGMPLAKALIAQDYPVKGSTTNEDNLEAMRDAGIEPYLVWLDPEVNGEDITDFLQSDILIVNIPPERRDDIVEYHIEQFSSLIDALGQSPVRSVLFVSSTSVYPALQREVTEEDSVEPEALSGQALLHVEEMLMQETGFQTTVVRFGGLIGYDRNPEKNLARMTELKDPDQPMNLIHRDDCVRIIMEIIRLQQWGEVFNACCPVHPLKRDYYRRAAEVSGIPLPSLCSSEAPSPYKLVNSDKLQGALNYTFIYPDPVAQLG</sequence>
<organism evidence="2 3">
    <name type="scientific">Chlorobium phaeobacteroides (strain DSM 266 / SMG 266 / 2430)</name>
    <dbReference type="NCBI Taxonomy" id="290317"/>
    <lineage>
        <taxon>Bacteria</taxon>
        <taxon>Pseudomonadati</taxon>
        <taxon>Chlorobiota</taxon>
        <taxon>Chlorobiia</taxon>
        <taxon>Chlorobiales</taxon>
        <taxon>Chlorobiaceae</taxon>
        <taxon>Chlorobium/Pelodictyon group</taxon>
        <taxon>Chlorobium</taxon>
    </lineage>
</organism>
<accession>A1BD96</accession>
<dbReference type="KEGG" id="cph:Cpha266_0311"/>
<evidence type="ECO:0000259" key="1">
    <source>
        <dbReference type="Pfam" id="PF01370"/>
    </source>
</evidence>
<dbReference type="InterPro" id="IPR036291">
    <property type="entry name" value="NAD(P)-bd_dom_sf"/>
</dbReference>
<dbReference type="Pfam" id="PF01370">
    <property type="entry name" value="Epimerase"/>
    <property type="match status" value="1"/>
</dbReference>
<dbReference type="CDD" id="cd05266">
    <property type="entry name" value="SDR_a4"/>
    <property type="match status" value="1"/>
</dbReference>
<reference evidence="2 3" key="1">
    <citation type="submission" date="2006-12" db="EMBL/GenBank/DDBJ databases">
        <title>Complete sequence of Chlorobium phaeobacteroides DSM 266.</title>
        <authorList>
            <consortium name="US DOE Joint Genome Institute"/>
            <person name="Copeland A."/>
            <person name="Lucas S."/>
            <person name="Lapidus A."/>
            <person name="Barry K."/>
            <person name="Detter J.C."/>
            <person name="Glavina del Rio T."/>
            <person name="Hammon N."/>
            <person name="Israni S."/>
            <person name="Pitluck S."/>
            <person name="Goltsman E."/>
            <person name="Schmutz J."/>
            <person name="Larimer F."/>
            <person name="Land M."/>
            <person name="Hauser L."/>
            <person name="Mikhailova N."/>
            <person name="Li T."/>
            <person name="Overmann J."/>
            <person name="Bryant D.A."/>
            <person name="Richardson P."/>
        </authorList>
    </citation>
    <scope>NUCLEOTIDE SEQUENCE [LARGE SCALE GENOMIC DNA]</scope>
    <source>
        <strain evidence="2 3">DSM 266</strain>
    </source>
</reference>
<evidence type="ECO:0000313" key="2">
    <source>
        <dbReference type="EMBL" id="ABL64373.1"/>
    </source>
</evidence>
<dbReference type="EMBL" id="CP000492">
    <property type="protein sequence ID" value="ABL64373.1"/>
    <property type="molecule type" value="Genomic_DNA"/>
</dbReference>
<dbReference type="RefSeq" id="WP_011744209.1">
    <property type="nucleotide sequence ID" value="NC_008639.1"/>
</dbReference>
<name>A1BD96_CHLPD</name>
<dbReference type="Proteomes" id="UP000008701">
    <property type="component" value="Chromosome"/>
</dbReference>
<dbReference type="eggNOG" id="COG0451">
    <property type="taxonomic scope" value="Bacteria"/>
</dbReference>
<gene>
    <name evidence="2" type="ordered locus">Cpha266_0311</name>
</gene>
<dbReference type="HOGENOM" id="CLU_007383_11_1_10"/>
<dbReference type="GO" id="GO:0005737">
    <property type="term" value="C:cytoplasm"/>
    <property type="evidence" value="ECO:0007669"/>
    <property type="project" value="TreeGrafter"/>
</dbReference>
<proteinExistence type="predicted"/>
<dbReference type="SUPFAM" id="SSF51735">
    <property type="entry name" value="NAD(P)-binding Rossmann-fold domains"/>
    <property type="match status" value="1"/>
</dbReference>
<evidence type="ECO:0000313" key="3">
    <source>
        <dbReference type="Proteomes" id="UP000008701"/>
    </source>
</evidence>
<dbReference type="InterPro" id="IPR001509">
    <property type="entry name" value="Epimerase_deHydtase"/>
</dbReference>
<dbReference type="Gene3D" id="3.40.50.720">
    <property type="entry name" value="NAD(P)-binding Rossmann-like Domain"/>
    <property type="match status" value="1"/>
</dbReference>
<dbReference type="PANTHER" id="PTHR48079">
    <property type="entry name" value="PROTEIN YEEZ"/>
    <property type="match status" value="1"/>
</dbReference>
<feature type="domain" description="NAD-dependent epimerase/dehydratase" evidence="1">
    <location>
        <begin position="12"/>
        <end position="204"/>
    </location>
</feature>
<dbReference type="PANTHER" id="PTHR48079:SF6">
    <property type="entry name" value="NAD(P)-BINDING DOMAIN-CONTAINING PROTEIN-RELATED"/>
    <property type="match status" value="1"/>
</dbReference>
<protein>
    <submittedName>
        <fullName evidence="2">NAD-dependent epimerase/dehydratase</fullName>
    </submittedName>
</protein>
<dbReference type="GO" id="GO:0004029">
    <property type="term" value="F:aldehyde dehydrogenase (NAD+) activity"/>
    <property type="evidence" value="ECO:0007669"/>
    <property type="project" value="TreeGrafter"/>
</dbReference>